<name>A0ACB9MRN3_9MYRT</name>
<evidence type="ECO:0000313" key="2">
    <source>
        <dbReference type="Proteomes" id="UP001057402"/>
    </source>
</evidence>
<accession>A0ACB9MRN3</accession>
<sequence>MDSSASADFSPDLEILRVGNVLLKDPPSSAEEMLQLLDIAEDALSTMEQTLPDSRKDVLLPVMKALISDNLLKSENEEINASAASCLAELMRIAAPEAPYEDDIMKDIFLLLAETFTKLSQPSGRCYEKAATTLYIVARVKACLLMLDLELYGLMVDVFNNFLSVIELNNTEGISWSIEAIITDVLEEGNRVHPTLLRPLLSCLKKRKKRTAPISAAMVERILRNCAATMQPLLKEAVQLDGSSMDSFGSAVASICCGKLTCPGPAHSNGASGTEGDEVFVRYPDYPKSVQANAEEGSVNDSACMDDKRMFHTGTSMVSTKFEMELCTLPKKRSRKRNALILPEEGCDPAGTGITKDTPKPKHRRRTLAGAATVTLAEKSVVENSASKSLGMSAPEWKMSLECHTQGGSLKKAGSTDDPTPLHSYQGKGNLKIRLLKSPRKRRKQQLMDLPMTKASTPAGPDSDTIVRNAMLLPGNELVGQRIKVWWPKDKTFYNGVVHSFDPIKKKHRVLYTDGEEELLNLRRQRWELVRDRRSRDKLMADVPKVDPPLLPGTSAAPKTNAAASDDSSEDTVSDDNIYEVRMRPRDKHRLRDAVSGSESSETTLDDGAVQPRPRSRVSDVRV</sequence>
<reference evidence="2" key="1">
    <citation type="journal article" date="2023" name="Front. Plant Sci.">
        <title>Chromosomal-level genome assembly of Melastoma candidum provides insights into trichome evolution.</title>
        <authorList>
            <person name="Zhong Y."/>
            <person name="Wu W."/>
            <person name="Sun C."/>
            <person name="Zou P."/>
            <person name="Liu Y."/>
            <person name="Dai S."/>
            <person name="Zhou R."/>
        </authorList>
    </citation>
    <scope>NUCLEOTIDE SEQUENCE [LARGE SCALE GENOMIC DNA]</scope>
</reference>
<protein>
    <submittedName>
        <fullName evidence="1">Uncharacterized protein</fullName>
    </submittedName>
</protein>
<comment type="caution">
    <text evidence="1">The sequence shown here is derived from an EMBL/GenBank/DDBJ whole genome shotgun (WGS) entry which is preliminary data.</text>
</comment>
<gene>
    <name evidence="1" type="ORF">MLD38_031583</name>
</gene>
<proteinExistence type="predicted"/>
<dbReference type="Proteomes" id="UP001057402">
    <property type="component" value="Chromosome 9"/>
</dbReference>
<organism evidence="1 2">
    <name type="scientific">Melastoma candidum</name>
    <dbReference type="NCBI Taxonomy" id="119954"/>
    <lineage>
        <taxon>Eukaryota</taxon>
        <taxon>Viridiplantae</taxon>
        <taxon>Streptophyta</taxon>
        <taxon>Embryophyta</taxon>
        <taxon>Tracheophyta</taxon>
        <taxon>Spermatophyta</taxon>
        <taxon>Magnoliopsida</taxon>
        <taxon>eudicotyledons</taxon>
        <taxon>Gunneridae</taxon>
        <taxon>Pentapetalae</taxon>
        <taxon>rosids</taxon>
        <taxon>malvids</taxon>
        <taxon>Myrtales</taxon>
        <taxon>Melastomataceae</taxon>
        <taxon>Melastomatoideae</taxon>
        <taxon>Melastomateae</taxon>
        <taxon>Melastoma</taxon>
    </lineage>
</organism>
<dbReference type="EMBL" id="CM042888">
    <property type="protein sequence ID" value="KAI4326252.1"/>
    <property type="molecule type" value="Genomic_DNA"/>
</dbReference>
<keyword evidence="2" id="KW-1185">Reference proteome</keyword>
<evidence type="ECO:0000313" key="1">
    <source>
        <dbReference type="EMBL" id="KAI4326252.1"/>
    </source>
</evidence>